<name>A0A850RKD0_9GAMM</name>
<sequence>MSTLYVIRADSEDGWWSNDLGWVNDLESATRFEHTEFLRPLAAVPDARWVALDAHHGPTVVKVIVLGMNSSGEPEFFPCTLSVTAEQHAHGEHYQLAIEQAEEHGYQLPMIAFDEHDPAARQLGELLAWI</sequence>
<proteinExistence type="predicted"/>
<comment type="caution">
    <text evidence="1">The sequence shown here is derived from an EMBL/GenBank/DDBJ whole genome shotgun (WGS) entry which is preliminary data.</text>
</comment>
<accession>A0A850RKD0</accession>
<dbReference type="AlphaFoldDB" id="A0A850RKD0"/>
<evidence type="ECO:0000313" key="1">
    <source>
        <dbReference type="EMBL" id="NVZ11562.1"/>
    </source>
</evidence>
<keyword evidence="2" id="KW-1185">Reference proteome</keyword>
<dbReference type="RefSeq" id="WP_176978253.1">
    <property type="nucleotide sequence ID" value="NZ_JABZEO010000026.1"/>
</dbReference>
<dbReference type="Proteomes" id="UP000592294">
    <property type="component" value="Unassembled WGS sequence"/>
</dbReference>
<reference evidence="1 2" key="1">
    <citation type="submission" date="2020-06" db="EMBL/GenBank/DDBJ databases">
        <title>Whole-genome sequence of Allochromatium humboldtianum DSM 21881, type strain.</title>
        <authorList>
            <person name="Kyndt J.A."/>
            <person name="Meyer T.E."/>
        </authorList>
    </citation>
    <scope>NUCLEOTIDE SEQUENCE [LARGE SCALE GENOMIC DNA]</scope>
    <source>
        <strain evidence="1 2">DSM 21881</strain>
    </source>
</reference>
<gene>
    <name evidence="1" type="ORF">HW932_20140</name>
</gene>
<evidence type="ECO:0000313" key="2">
    <source>
        <dbReference type="Proteomes" id="UP000592294"/>
    </source>
</evidence>
<protein>
    <submittedName>
        <fullName evidence="1">Uncharacterized protein</fullName>
    </submittedName>
</protein>
<dbReference type="EMBL" id="JABZEO010000026">
    <property type="protein sequence ID" value="NVZ11562.1"/>
    <property type="molecule type" value="Genomic_DNA"/>
</dbReference>
<organism evidence="1 2">
    <name type="scientific">Allochromatium humboldtianum</name>
    <dbReference type="NCBI Taxonomy" id="504901"/>
    <lineage>
        <taxon>Bacteria</taxon>
        <taxon>Pseudomonadati</taxon>
        <taxon>Pseudomonadota</taxon>
        <taxon>Gammaproteobacteria</taxon>
        <taxon>Chromatiales</taxon>
        <taxon>Chromatiaceae</taxon>
        <taxon>Allochromatium</taxon>
    </lineage>
</organism>